<sequence length="498" mass="55133">MSFENLAVTWLVNACNKQKEVICTQQGSLTYQALLEQVCALASTFQHLDIKANDRVVIALNDGVILHSCFLACIAIGAIPIVVNPKLSQPSLGFIIGDSQASLVVNELNHTVNFELYHNGAVAQSYTYQQLLKYAQVGWHNFHYKQADDVAFMQYTSGTTGNPKGVMHSSSNALNSVRYYAQDVLQAQSEDRFYSLAKCFFGYGLGNSLFFPLACGASVVLDSDWPSKDKVLANLEQYRPTIFCGVPAMYQALLNDSQTQHAFMSVRRAVSAGAPLPNKLFDQWQKIHKTTILDGLGSTELCHIFCSHSANTASAGTIGKPLQQYQIEIRDSQGNVLEEGESGTMWVKGPSLSQGYWRNPQATQAKFQNGWYNSGDLALRDEQGFIHFKGRADDLFKVNGRWVVPSDIEARILNDFNQITELALVPSEDESGLTKAALYIVANTVEQSEIIAKVALWCQNNLSSYQRPITISLLDALPRNDNGKVIRKQLYCVSQEVA</sequence>
<dbReference type="InterPro" id="IPR020845">
    <property type="entry name" value="AMP-binding_CS"/>
</dbReference>
<organism evidence="3 4">
    <name type="scientific">Pseudoalteromonas caenipelagi</name>
    <dbReference type="NCBI Taxonomy" id="2726988"/>
    <lineage>
        <taxon>Bacteria</taxon>
        <taxon>Pseudomonadati</taxon>
        <taxon>Pseudomonadota</taxon>
        <taxon>Gammaproteobacteria</taxon>
        <taxon>Alteromonadales</taxon>
        <taxon>Pseudoalteromonadaceae</taxon>
        <taxon>Pseudoalteromonas</taxon>
    </lineage>
</organism>
<feature type="domain" description="AMP-dependent synthetase/ligase" evidence="2">
    <location>
        <begin position="17"/>
        <end position="357"/>
    </location>
</feature>
<dbReference type="PANTHER" id="PTHR43352:SF1">
    <property type="entry name" value="ANTHRANILATE--COA LIGASE"/>
    <property type="match status" value="1"/>
</dbReference>
<dbReference type="GO" id="GO:0044550">
    <property type="term" value="P:secondary metabolite biosynthetic process"/>
    <property type="evidence" value="ECO:0007669"/>
    <property type="project" value="TreeGrafter"/>
</dbReference>
<dbReference type="SUPFAM" id="SSF56801">
    <property type="entry name" value="Acetyl-CoA synthetase-like"/>
    <property type="match status" value="1"/>
</dbReference>
<comment type="caution">
    <text evidence="3">The sequence shown here is derived from an EMBL/GenBank/DDBJ whole genome shotgun (WGS) entry which is preliminary data.</text>
</comment>
<dbReference type="Gene3D" id="3.30.300.30">
    <property type="match status" value="1"/>
</dbReference>
<evidence type="ECO:0000259" key="2">
    <source>
        <dbReference type="Pfam" id="PF00501"/>
    </source>
</evidence>
<protein>
    <submittedName>
        <fullName evidence="3">AMP-binding protein</fullName>
    </submittedName>
</protein>
<accession>A0A849VD71</accession>
<proteinExistence type="predicted"/>
<dbReference type="PANTHER" id="PTHR43352">
    <property type="entry name" value="ACETYL-COA SYNTHETASE"/>
    <property type="match status" value="1"/>
</dbReference>
<reference evidence="3 4" key="1">
    <citation type="submission" date="2020-04" db="EMBL/GenBank/DDBJ databases">
        <title>Pseudoalteromonas caenipelagi sp. nov., isolated from a tidal flat.</title>
        <authorList>
            <person name="Park S."/>
            <person name="Yoon J.-H."/>
        </authorList>
    </citation>
    <scope>NUCLEOTIDE SEQUENCE [LARGE SCALE GENOMIC DNA]</scope>
    <source>
        <strain evidence="3 4">JBTF-M23</strain>
    </source>
</reference>
<dbReference type="AlphaFoldDB" id="A0A849VD71"/>
<gene>
    <name evidence="3" type="ORF">HG263_12515</name>
</gene>
<dbReference type="InterPro" id="IPR042099">
    <property type="entry name" value="ANL_N_sf"/>
</dbReference>
<dbReference type="InterPro" id="IPR000873">
    <property type="entry name" value="AMP-dep_synth/lig_dom"/>
</dbReference>
<evidence type="ECO:0000313" key="4">
    <source>
        <dbReference type="Proteomes" id="UP000586305"/>
    </source>
</evidence>
<dbReference type="InterPro" id="IPR045851">
    <property type="entry name" value="AMP-bd_C_sf"/>
</dbReference>
<dbReference type="Proteomes" id="UP000586305">
    <property type="component" value="Unassembled WGS sequence"/>
</dbReference>
<dbReference type="Gene3D" id="3.40.50.12780">
    <property type="entry name" value="N-terminal domain of ligase-like"/>
    <property type="match status" value="1"/>
</dbReference>
<evidence type="ECO:0000256" key="1">
    <source>
        <dbReference type="ARBA" id="ARBA00022598"/>
    </source>
</evidence>
<dbReference type="Pfam" id="PF00501">
    <property type="entry name" value="AMP-binding"/>
    <property type="match status" value="1"/>
</dbReference>
<evidence type="ECO:0000313" key="3">
    <source>
        <dbReference type="EMBL" id="NOU51352.1"/>
    </source>
</evidence>
<dbReference type="GO" id="GO:0016878">
    <property type="term" value="F:acid-thiol ligase activity"/>
    <property type="evidence" value="ECO:0007669"/>
    <property type="project" value="TreeGrafter"/>
</dbReference>
<dbReference type="RefSeq" id="WP_171626410.1">
    <property type="nucleotide sequence ID" value="NZ_JABBPG010000004.1"/>
</dbReference>
<keyword evidence="4" id="KW-1185">Reference proteome</keyword>
<name>A0A849VD71_9GAMM</name>
<dbReference type="PROSITE" id="PS00455">
    <property type="entry name" value="AMP_BINDING"/>
    <property type="match status" value="1"/>
</dbReference>
<keyword evidence="1" id="KW-0436">Ligase</keyword>
<dbReference type="EMBL" id="JABBPG010000004">
    <property type="protein sequence ID" value="NOU51352.1"/>
    <property type="molecule type" value="Genomic_DNA"/>
</dbReference>